<reference evidence="1" key="1">
    <citation type="submission" date="2013-05" db="EMBL/GenBank/DDBJ databases">
        <authorList>
            <person name="Yim A.K.Y."/>
            <person name="Chan T.F."/>
            <person name="Ji K.M."/>
            <person name="Liu X.Y."/>
            <person name="Zhou J.W."/>
            <person name="Li R.Q."/>
            <person name="Yang K.Y."/>
            <person name="Li J."/>
            <person name="Li M."/>
            <person name="Law P.T.W."/>
            <person name="Wu Y.L."/>
            <person name="Cai Z.L."/>
            <person name="Qin H."/>
            <person name="Bao Y."/>
            <person name="Leung R.K.K."/>
            <person name="Ng P.K.S."/>
            <person name="Zou J."/>
            <person name="Zhong X.J."/>
            <person name="Ran P.X."/>
            <person name="Zhong N.S."/>
            <person name="Liu Z.G."/>
            <person name="Tsui S.K.W."/>
        </authorList>
    </citation>
    <scope>NUCLEOTIDE SEQUENCE</scope>
    <source>
        <strain evidence="1">Derf</strain>
        <tissue evidence="1">Whole organism</tissue>
    </source>
</reference>
<dbReference type="AlphaFoldDB" id="A0A922I5A8"/>
<dbReference type="Proteomes" id="UP000790347">
    <property type="component" value="Unassembled WGS sequence"/>
</dbReference>
<gene>
    <name evidence="1" type="ORF">DERF_008265</name>
</gene>
<comment type="caution">
    <text evidence="1">The sequence shown here is derived from an EMBL/GenBank/DDBJ whole genome shotgun (WGS) entry which is preliminary data.</text>
</comment>
<reference evidence="1" key="2">
    <citation type="journal article" date="2022" name="Res Sq">
        <title>Comparative Genomics Reveals Insights into the Divergent Evolution of Astigmatic Mites and Household Pest Adaptations.</title>
        <authorList>
            <person name="Xiong Q."/>
            <person name="Wan A.T.-Y."/>
            <person name="Liu X.-Y."/>
            <person name="Fung C.S.-H."/>
            <person name="Xiao X."/>
            <person name="Malainual N."/>
            <person name="Hou J."/>
            <person name="Wang L."/>
            <person name="Wang M."/>
            <person name="Yang K."/>
            <person name="Cui Y."/>
            <person name="Leung E."/>
            <person name="Nong W."/>
            <person name="Shin S.-K."/>
            <person name="Au S."/>
            <person name="Jeong K.Y."/>
            <person name="Chew F.T."/>
            <person name="Hui J."/>
            <person name="Leung T.F."/>
            <person name="Tungtrongchitr A."/>
            <person name="Zhong N."/>
            <person name="Liu Z."/>
            <person name="Tsui S."/>
        </authorList>
    </citation>
    <scope>NUCLEOTIDE SEQUENCE</scope>
    <source>
        <strain evidence="1">Derf</strain>
        <tissue evidence="1">Whole organism</tissue>
    </source>
</reference>
<accession>A0A922I5A8</accession>
<dbReference type="EMBL" id="ASGP02000003">
    <property type="protein sequence ID" value="KAH9517610.1"/>
    <property type="molecule type" value="Genomic_DNA"/>
</dbReference>
<proteinExistence type="predicted"/>
<evidence type="ECO:0000313" key="1">
    <source>
        <dbReference type="EMBL" id="KAH9517610.1"/>
    </source>
</evidence>
<sequence length="63" mass="7318">MIDLRSILIKGHEKKTQDVRDHFSNDANKIYKLDIHNNKEKIEIVENHYAVIVVASSHSDFSI</sequence>
<organism evidence="1 2">
    <name type="scientific">Dermatophagoides farinae</name>
    <name type="common">American house dust mite</name>
    <dbReference type="NCBI Taxonomy" id="6954"/>
    <lineage>
        <taxon>Eukaryota</taxon>
        <taxon>Metazoa</taxon>
        <taxon>Ecdysozoa</taxon>
        <taxon>Arthropoda</taxon>
        <taxon>Chelicerata</taxon>
        <taxon>Arachnida</taxon>
        <taxon>Acari</taxon>
        <taxon>Acariformes</taxon>
        <taxon>Sarcoptiformes</taxon>
        <taxon>Astigmata</taxon>
        <taxon>Psoroptidia</taxon>
        <taxon>Analgoidea</taxon>
        <taxon>Pyroglyphidae</taxon>
        <taxon>Dermatophagoidinae</taxon>
        <taxon>Dermatophagoides</taxon>
    </lineage>
</organism>
<evidence type="ECO:0000313" key="2">
    <source>
        <dbReference type="Proteomes" id="UP000790347"/>
    </source>
</evidence>
<keyword evidence="2" id="KW-1185">Reference proteome</keyword>
<name>A0A922I5A8_DERFA</name>
<protein>
    <submittedName>
        <fullName evidence="1">Uncharacterized protein</fullName>
    </submittedName>
</protein>